<keyword evidence="3" id="KW-0808">Transferase</keyword>
<feature type="domain" description="RING-type" evidence="9">
    <location>
        <begin position="168"/>
        <end position="366"/>
    </location>
</feature>
<evidence type="ECO:0000259" key="9">
    <source>
        <dbReference type="PROSITE" id="PS51873"/>
    </source>
</evidence>
<evidence type="ECO:0000313" key="10">
    <source>
        <dbReference type="EMBL" id="KAF2787237.1"/>
    </source>
</evidence>
<evidence type="ECO:0000256" key="3">
    <source>
        <dbReference type="ARBA" id="ARBA00022679"/>
    </source>
</evidence>
<dbReference type="SUPFAM" id="SSF57850">
    <property type="entry name" value="RING/U-box"/>
    <property type="match status" value="3"/>
</dbReference>
<dbReference type="GO" id="GO:0061630">
    <property type="term" value="F:ubiquitin protein ligase activity"/>
    <property type="evidence" value="ECO:0007669"/>
    <property type="project" value="UniProtKB-EC"/>
</dbReference>
<evidence type="ECO:0000256" key="2">
    <source>
        <dbReference type="ARBA" id="ARBA00012251"/>
    </source>
</evidence>
<keyword evidence="11" id="KW-1185">Reference proteome</keyword>
<dbReference type="CDD" id="cd22584">
    <property type="entry name" value="Rcat_RBR_unk"/>
    <property type="match status" value="1"/>
</dbReference>
<accession>A0A6A6WU08</accession>
<dbReference type="Gene3D" id="3.30.40.10">
    <property type="entry name" value="Zinc/RING finger domain, C3HC4 (zinc finger)"/>
    <property type="match status" value="1"/>
</dbReference>
<dbReference type="PROSITE" id="PS51873">
    <property type="entry name" value="TRIAD"/>
    <property type="match status" value="1"/>
</dbReference>
<dbReference type="InterPro" id="IPR013083">
    <property type="entry name" value="Znf_RING/FYVE/PHD"/>
</dbReference>
<keyword evidence="8" id="KW-0862">Zinc</keyword>
<keyword evidence="5" id="KW-0677">Repeat</keyword>
<dbReference type="InterPro" id="IPR031127">
    <property type="entry name" value="E3_UB_ligase_RBR"/>
</dbReference>
<organism evidence="10 11">
    <name type="scientific">Melanomma pulvis-pyrius CBS 109.77</name>
    <dbReference type="NCBI Taxonomy" id="1314802"/>
    <lineage>
        <taxon>Eukaryota</taxon>
        <taxon>Fungi</taxon>
        <taxon>Dikarya</taxon>
        <taxon>Ascomycota</taxon>
        <taxon>Pezizomycotina</taxon>
        <taxon>Dothideomycetes</taxon>
        <taxon>Pleosporomycetidae</taxon>
        <taxon>Pleosporales</taxon>
        <taxon>Melanommataceae</taxon>
        <taxon>Melanomma</taxon>
    </lineage>
</organism>
<keyword evidence="6" id="KW-0863">Zinc-finger</keyword>
<dbReference type="GO" id="GO:0008270">
    <property type="term" value="F:zinc ion binding"/>
    <property type="evidence" value="ECO:0007669"/>
    <property type="project" value="UniProtKB-KW"/>
</dbReference>
<keyword evidence="7" id="KW-0833">Ubl conjugation pathway</keyword>
<evidence type="ECO:0000256" key="5">
    <source>
        <dbReference type="ARBA" id="ARBA00022737"/>
    </source>
</evidence>
<reference evidence="10" key="1">
    <citation type="journal article" date="2020" name="Stud. Mycol.">
        <title>101 Dothideomycetes genomes: a test case for predicting lifestyles and emergence of pathogens.</title>
        <authorList>
            <person name="Haridas S."/>
            <person name="Albert R."/>
            <person name="Binder M."/>
            <person name="Bloem J."/>
            <person name="Labutti K."/>
            <person name="Salamov A."/>
            <person name="Andreopoulos B."/>
            <person name="Baker S."/>
            <person name="Barry K."/>
            <person name="Bills G."/>
            <person name="Bluhm B."/>
            <person name="Cannon C."/>
            <person name="Castanera R."/>
            <person name="Culley D."/>
            <person name="Daum C."/>
            <person name="Ezra D."/>
            <person name="Gonzalez J."/>
            <person name="Henrissat B."/>
            <person name="Kuo A."/>
            <person name="Liang C."/>
            <person name="Lipzen A."/>
            <person name="Lutzoni F."/>
            <person name="Magnuson J."/>
            <person name="Mondo S."/>
            <person name="Nolan M."/>
            <person name="Ohm R."/>
            <person name="Pangilinan J."/>
            <person name="Park H.-J."/>
            <person name="Ramirez L."/>
            <person name="Alfaro M."/>
            <person name="Sun H."/>
            <person name="Tritt A."/>
            <person name="Yoshinaga Y."/>
            <person name="Zwiers L.-H."/>
            <person name="Turgeon B."/>
            <person name="Goodwin S."/>
            <person name="Spatafora J."/>
            <person name="Crous P."/>
            <person name="Grigoriev I."/>
        </authorList>
    </citation>
    <scope>NUCLEOTIDE SEQUENCE</scope>
    <source>
        <strain evidence="10">CBS 109.77</strain>
    </source>
</reference>
<dbReference type="InterPro" id="IPR002867">
    <property type="entry name" value="IBR_dom"/>
</dbReference>
<dbReference type="OrthoDB" id="10009520at2759"/>
<protein>
    <recommendedName>
        <fullName evidence="2">RBR-type E3 ubiquitin transferase</fullName>
        <ecNumber evidence="2">2.3.2.31</ecNumber>
    </recommendedName>
</protein>
<dbReference type="CDD" id="cd20335">
    <property type="entry name" value="BRcat_RBR"/>
    <property type="match status" value="1"/>
</dbReference>
<dbReference type="PANTHER" id="PTHR11685">
    <property type="entry name" value="RBR FAMILY RING FINGER AND IBR DOMAIN-CONTAINING"/>
    <property type="match status" value="1"/>
</dbReference>
<name>A0A6A6WU08_9PLEO</name>
<dbReference type="EMBL" id="MU002344">
    <property type="protein sequence ID" value="KAF2787237.1"/>
    <property type="molecule type" value="Genomic_DNA"/>
</dbReference>
<gene>
    <name evidence="10" type="ORF">K505DRAFT_258151</name>
</gene>
<dbReference type="Proteomes" id="UP000799757">
    <property type="component" value="Unassembled WGS sequence"/>
</dbReference>
<dbReference type="Gene3D" id="1.20.120.1750">
    <property type="match status" value="1"/>
</dbReference>
<evidence type="ECO:0000256" key="4">
    <source>
        <dbReference type="ARBA" id="ARBA00022723"/>
    </source>
</evidence>
<dbReference type="GO" id="GO:0016567">
    <property type="term" value="P:protein ubiquitination"/>
    <property type="evidence" value="ECO:0007669"/>
    <property type="project" value="InterPro"/>
</dbReference>
<sequence>MSHSTTTVQPSHPTPLDDELTALMLQLEELGLFSQTRKGKHAIDRPPDHEVAFANFQAELQGYKTTLNDHKLAQSIGAAVHSDGVLISDLTDQEVKSCADRRMALEMSNNDPEIETPPRSTHVDIQDDMETISRSIAAASVIEFSDDETEAGPSMTYTERQAETMRKLSMEFQCCACTDRYSRAFMITATCSHRYCLDCIKDLFMRSTKDEGLYPPKCCRQHISVATVSKHMDPDQLAAFELATVEYATRNRTYCNNYACSMFIVPGNIEPGTERATCSKCGTHTCATCKNGYHYNTDCPDDPSLLQTRELARGMGWQTCYACDRVVQLRSGCNHMTCLCKAEFCYVCGARWKECNCQAADPNRIEERAEEIVERDAPLNLPPAERRRQVRQVFAELQENHECEHSRRFQRITFGAPRGGFRCELCDARHYKYILQCRHCYVNVCEDCRRNRI</sequence>
<evidence type="ECO:0000256" key="1">
    <source>
        <dbReference type="ARBA" id="ARBA00001798"/>
    </source>
</evidence>
<evidence type="ECO:0000256" key="8">
    <source>
        <dbReference type="ARBA" id="ARBA00022833"/>
    </source>
</evidence>
<evidence type="ECO:0000313" key="11">
    <source>
        <dbReference type="Proteomes" id="UP000799757"/>
    </source>
</evidence>
<comment type="catalytic activity">
    <reaction evidence="1">
        <text>[E2 ubiquitin-conjugating enzyme]-S-ubiquitinyl-L-cysteine + [acceptor protein]-L-lysine = [E2 ubiquitin-conjugating enzyme]-L-cysteine + [acceptor protein]-N(6)-ubiquitinyl-L-lysine.</text>
        <dbReference type="EC" id="2.3.2.31"/>
    </reaction>
</comment>
<dbReference type="Pfam" id="PF01485">
    <property type="entry name" value="IBR"/>
    <property type="match status" value="2"/>
</dbReference>
<dbReference type="AlphaFoldDB" id="A0A6A6WU08"/>
<evidence type="ECO:0000256" key="7">
    <source>
        <dbReference type="ARBA" id="ARBA00022786"/>
    </source>
</evidence>
<keyword evidence="4" id="KW-0479">Metal-binding</keyword>
<dbReference type="SMART" id="SM00647">
    <property type="entry name" value="IBR"/>
    <property type="match status" value="1"/>
</dbReference>
<dbReference type="PROSITE" id="PS00518">
    <property type="entry name" value="ZF_RING_1"/>
    <property type="match status" value="1"/>
</dbReference>
<dbReference type="EC" id="2.3.2.31" evidence="2"/>
<evidence type="ECO:0000256" key="6">
    <source>
        <dbReference type="ARBA" id="ARBA00022771"/>
    </source>
</evidence>
<dbReference type="InterPro" id="IPR044066">
    <property type="entry name" value="TRIAD_supradom"/>
</dbReference>
<dbReference type="InterPro" id="IPR017907">
    <property type="entry name" value="Znf_RING_CS"/>
</dbReference>
<proteinExistence type="predicted"/>